<evidence type="ECO:0000313" key="4">
    <source>
        <dbReference type="Proteomes" id="UP000324324"/>
    </source>
</evidence>
<evidence type="ECO:0000313" key="3">
    <source>
        <dbReference type="EMBL" id="KAA6129812.1"/>
    </source>
</evidence>
<feature type="chain" id="PRO_5024370859" evidence="2">
    <location>
        <begin position="51"/>
        <end position="353"/>
    </location>
</feature>
<evidence type="ECO:0000256" key="2">
    <source>
        <dbReference type="SAM" id="SignalP"/>
    </source>
</evidence>
<feature type="signal peptide" evidence="2">
    <location>
        <begin position="1"/>
        <end position="50"/>
    </location>
</feature>
<reference evidence="3 4" key="1">
    <citation type="submission" date="2019-09" db="EMBL/GenBank/DDBJ databases">
        <title>Isolation of a novel species in the genus Cupriavidus from patients with sepsis using whole genome sequencing.</title>
        <authorList>
            <person name="Kweon O.J."/>
            <person name="Lee M.-K."/>
        </authorList>
    </citation>
    <scope>NUCLEOTIDE SEQUENCE [LARGE SCALE GENOMIC DNA]</scope>
    <source>
        <strain evidence="3 4">MKL-01</strain>
    </source>
</reference>
<proteinExistence type="inferred from homology"/>
<accession>A0A5M8B430</accession>
<dbReference type="SUPFAM" id="SSF53850">
    <property type="entry name" value="Periplasmic binding protein-like II"/>
    <property type="match status" value="1"/>
</dbReference>
<dbReference type="InterPro" id="IPR042100">
    <property type="entry name" value="Bug_dom1"/>
</dbReference>
<dbReference type="EMBL" id="VWRN01000016">
    <property type="protein sequence ID" value="KAA6129812.1"/>
    <property type="molecule type" value="Genomic_DNA"/>
</dbReference>
<keyword evidence="4" id="KW-1185">Reference proteome</keyword>
<dbReference type="Gene3D" id="3.40.190.10">
    <property type="entry name" value="Periplasmic binding protein-like II"/>
    <property type="match status" value="1"/>
</dbReference>
<gene>
    <name evidence="3" type="ORF">F1599_04615</name>
</gene>
<evidence type="ECO:0000256" key="1">
    <source>
        <dbReference type="ARBA" id="ARBA00006987"/>
    </source>
</evidence>
<dbReference type="Gene3D" id="3.40.190.150">
    <property type="entry name" value="Bordetella uptake gene, domain 1"/>
    <property type="match status" value="1"/>
</dbReference>
<dbReference type="InterPro" id="IPR005064">
    <property type="entry name" value="BUG"/>
</dbReference>
<keyword evidence="2" id="KW-0732">Signal</keyword>
<dbReference type="Proteomes" id="UP000324324">
    <property type="component" value="Unassembled WGS sequence"/>
</dbReference>
<dbReference type="PANTHER" id="PTHR42928">
    <property type="entry name" value="TRICARBOXYLATE-BINDING PROTEIN"/>
    <property type="match status" value="1"/>
</dbReference>
<dbReference type="PIRSF" id="PIRSF017082">
    <property type="entry name" value="YflP"/>
    <property type="match status" value="1"/>
</dbReference>
<sequence>MNPRSKAARHQAPRCTMARYTMARWLARSTTAMRAATLALLTAAAMPLHAQDTYPSKPIRIVVPYPAGGSTDTLARTLGDTLSQRLGQPVVVENKGGAGGIIGTDHVAKSAPDGYTLLMTVPGPITANLALYRKLPYDPRTDLQPVSDIATMRTVLVVNSTLPVKSVDELLAYAKANPGALRMGSWGPGTQPHTIQSYLAKTKGLDILHVPYRGEGPMVSDLLAGQVNMTIGSVTALKQHIATGKLRPLAVIGTRRAVGLPDVPTFAEAGYRDPAYEVVGPTTLLAPAKTPPAIVERLGREVSALVRSGPLARRIDEMGAEPVGNLPAEASSAYRAYLPVVLKLTADTGVRLD</sequence>
<name>A0A5M8B430_9BURK</name>
<organism evidence="3 4">
    <name type="scientific">Cupriavidus cauae</name>
    <dbReference type="NCBI Taxonomy" id="2608999"/>
    <lineage>
        <taxon>Bacteria</taxon>
        <taxon>Pseudomonadati</taxon>
        <taxon>Pseudomonadota</taxon>
        <taxon>Betaproteobacteria</taxon>
        <taxon>Burkholderiales</taxon>
        <taxon>Burkholderiaceae</taxon>
        <taxon>Cupriavidus</taxon>
    </lineage>
</organism>
<dbReference type="AlphaFoldDB" id="A0A5M8B430"/>
<dbReference type="Pfam" id="PF03401">
    <property type="entry name" value="TctC"/>
    <property type="match status" value="1"/>
</dbReference>
<comment type="similarity">
    <text evidence="1">Belongs to the UPF0065 (bug) family.</text>
</comment>
<comment type="caution">
    <text evidence="3">The sequence shown here is derived from an EMBL/GenBank/DDBJ whole genome shotgun (WGS) entry which is preliminary data.</text>
</comment>
<dbReference type="PANTHER" id="PTHR42928:SF5">
    <property type="entry name" value="BLR1237 PROTEIN"/>
    <property type="match status" value="1"/>
</dbReference>
<protein>
    <submittedName>
        <fullName evidence="3">Tripartite tricarboxylate transporter substrate binding protein</fullName>
    </submittedName>
</protein>
<dbReference type="CDD" id="cd07012">
    <property type="entry name" value="PBP2_Bug_TTT"/>
    <property type="match status" value="1"/>
</dbReference>